<dbReference type="SUPFAM" id="SSF141868">
    <property type="entry name" value="EAL domain-like"/>
    <property type="match status" value="1"/>
</dbReference>
<dbReference type="InterPro" id="IPR052155">
    <property type="entry name" value="Biofilm_reg_signaling"/>
</dbReference>
<dbReference type="InterPro" id="IPR000160">
    <property type="entry name" value="GGDEF_dom"/>
</dbReference>
<feature type="domain" description="PAS" evidence="1">
    <location>
        <begin position="141"/>
        <end position="211"/>
    </location>
</feature>
<evidence type="ECO:0000259" key="2">
    <source>
        <dbReference type="PROSITE" id="PS50883"/>
    </source>
</evidence>
<dbReference type="Pfam" id="PF00989">
    <property type="entry name" value="PAS"/>
    <property type="match status" value="1"/>
</dbReference>
<dbReference type="CDD" id="cd01948">
    <property type="entry name" value="EAL"/>
    <property type="match status" value="1"/>
</dbReference>
<dbReference type="PANTHER" id="PTHR44757">
    <property type="entry name" value="DIGUANYLATE CYCLASE DGCP"/>
    <property type="match status" value="1"/>
</dbReference>
<dbReference type="PROSITE" id="PS50883">
    <property type="entry name" value="EAL"/>
    <property type="match status" value="1"/>
</dbReference>
<dbReference type="EMBL" id="BAABIL010000180">
    <property type="protein sequence ID" value="GAA4973757.1"/>
    <property type="molecule type" value="Genomic_DNA"/>
</dbReference>
<dbReference type="InterPro" id="IPR013767">
    <property type="entry name" value="PAS_fold"/>
</dbReference>
<dbReference type="Gene3D" id="3.20.20.450">
    <property type="entry name" value="EAL domain"/>
    <property type="match status" value="1"/>
</dbReference>
<gene>
    <name evidence="4" type="ORF">GCM10023225_13830</name>
</gene>
<dbReference type="SMART" id="SM00267">
    <property type="entry name" value="GGDEF"/>
    <property type="match status" value="1"/>
</dbReference>
<dbReference type="Proteomes" id="UP001501195">
    <property type="component" value="Unassembled WGS sequence"/>
</dbReference>
<evidence type="ECO:0000313" key="5">
    <source>
        <dbReference type="Proteomes" id="UP001501195"/>
    </source>
</evidence>
<dbReference type="CDD" id="cd00130">
    <property type="entry name" value="PAS"/>
    <property type="match status" value="1"/>
</dbReference>
<comment type="caution">
    <text evidence="4">The sequence shown here is derived from an EMBL/GenBank/DDBJ whole genome shotgun (WGS) entry which is preliminary data.</text>
</comment>
<name>A0ABP9HM48_9ACTN</name>
<dbReference type="PANTHER" id="PTHR44757:SF2">
    <property type="entry name" value="BIOFILM ARCHITECTURE MAINTENANCE PROTEIN MBAA"/>
    <property type="match status" value="1"/>
</dbReference>
<dbReference type="InterPro" id="IPR035919">
    <property type="entry name" value="EAL_sf"/>
</dbReference>
<dbReference type="InterPro" id="IPR043128">
    <property type="entry name" value="Rev_trsase/Diguanyl_cyclase"/>
</dbReference>
<dbReference type="InterPro" id="IPR029787">
    <property type="entry name" value="Nucleotide_cyclase"/>
</dbReference>
<feature type="domain" description="EAL" evidence="2">
    <location>
        <begin position="440"/>
        <end position="693"/>
    </location>
</feature>
<dbReference type="Gene3D" id="3.30.70.270">
    <property type="match status" value="1"/>
</dbReference>
<organism evidence="4 5">
    <name type="scientific">Kineococcus glutinatus</name>
    <dbReference type="NCBI Taxonomy" id="1070872"/>
    <lineage>
        <taxon>Bacteria</taxon>
        <taxon>Bacillati</taxon>
        <taxon>Actinomycetota</taxon>
        <taxon>Actinomycetes</taxon>
        <taxon>Kineosporiales</taxon>
        <taxon>Kineosporiaceae</taxon>
        <taxon>Kineococcus</taxon>
    </lineage>
</organism>
<dbReference type="InterPro" id="IPR035965">
    <property type="entry name" value="PAS-like_dom_sf"/>
</dbReference>
<dbReference type="RefSeq" id="WP_345711692.1">
    <property type="nucleotide sequence ID" value="NZ_BAABIL010000180.1"/>
</dbReference>
<reference evidence="5" key="1">
    <citation type="journal article" date="2019" name="Int. J. Syst. Evol. Microbiol.">
        <title>The Global Catalogue of Microorganisms (GCM) 10K type strain sequencing project: providing services to taxonomists for standard genome sequencing and annotation.</title>
        <authorList>
            <consortium name="The Broad Institute Genomics Platform"/>
            <consortium name="The Broad Institute Genome Sequencing Center for Infectious Disease"/>
            <person name="Wu L."/>
            <person name="Ma J."/>
        </authorList>
    </citation>
    <scope>NUCLEOTIDE SEQUENCE [LARGE SCALE GENOMIC DNA]</scope>
    <source>
        <strain evidence="5">JCM 18126</strain>
    </source>
</reference>
<dbReference type="SUPFAM" id="SSF55073">
    <property type="entry name" value="Nucleotide cyclase"/>
    <property type="match status" value="1"/>
</dbReference>
<protein>
    <submittedName>
        <fullName evidence="4">EAL domain-containing protein</fullName>
    </submittedName>
</protein>
<dbReference type="PROSITE" id="PS50112">
    <property type="entry name" value="PAS"/>
    <property type="match status" value="1"/>
</dbReference>
<keyword evidence="5" id="KW-1185">Reference proteome</keyword>
<dbReference type="Pfam" id="PF00563">
    <property type="entry name" value="EAL"/>
    <property type="match status" value="1"/>
</dbReference>
<evidence type="ECO:0000259" key="1">
    <source>
        <dbReference type="PROSITE" id="PS50112"/>
    </source>
</evidence>
<dbReference type="CDD" id="cd01949">
    <property type="entry name" value="GGDEF"/>
    <property type="match status" value="1"/>
</dbReference>
<dbReference type="SMART" id="SM00052">
    <property type="entry name" value="EAL"/>
    <property type="match status" value="1"/>
</dbReference>
<dbReference type="InterPro" id="IPR001633">
    <property type="entry name" value="EAL_dom"/>
</dbReference>
<sequence>MLGVHGAGADDPTGALLAALAASPRVGVLVSRPVPGADGAVDFLVEHDNAAAREQLGTGPLVGRRMREVFPEHPGSAYPLYRQALAEGGTHRTTTVFPSPEHPHLDGHVFDVEVHAAGGRLVVQFRDETARERDREALAANERRFRALVEHATDVVQLFDADGRTRYVSPAVEQILGHRPQEVLGRHYNTLVVPEQHAFLDDSFAAVLAASPKQLISLDLQVLTADGERRWIGARLTNLLGDPAVGAVVANWRDVTENRALAHRLEHESMHDPLTGLPNRRFLDELLSHAVARLRRGEHATALLFCDVDHFKVVNDSLGHAAGDALLVDVAKRLRSALRPSDVVARFGGDEFVVLCEDLEHDSDAFTVAERVQTALHGDYVLDGQDATVTTSMGLTLLRPTSTAPDALSEADAALYEAKRGGRARVEAFTPRMRAQWRHRLDTESGLRRALQAGELDLHYQPIIDLRDGRISHVEALLRWQPPDAEMLFPGAFLPVAEETSLIVDLGGWVLEEGIARAARWHRELPTAPCVSLNVAGRQLHDAAFLRTVERLLDEHRPPPGSIELEVSERLLVEDTASLARTLHRLRERGVHVGLDDFGAGQTSLAWLQQLPFDTLKLDRSLVRDLPAAAPSAVVQALAQLSRRLDIATIAEGVETTEQLDAVTELGCAHAQGFLLCRPVPAAALAPLLDAGRIPATSAGTGRAPAQVAGP</sequence>
<dbReference type="Gene3D" id="3.30.450.20">
    <property type="entry name" value="PAS domain"/>
    <property type="match status" value="2"/>
</dbReference>
<dbReference type="PROSITE" id="PS50887">
    <property type="entry name" value="GGDEF"/>
    <property type="match status" value="1"/>
</dbReference>
<dbReference type="InterPro" id="IPR000014">
    <property type="entry name" value="PAS"/>
</dbReference>
<feature type="domain" description="GGDEF" evidence="3">
    <location>
        <begin position="299"/>
        <end position="431"/>
    </location>
</feature>
<dbReference type="SUPFAM" id="SSF55785">
    <property type="entry name" value="PYP-like sensor domain (PAS domain)"/>
    <property type="match status" value="1"/>
</dbReference>
<dbReference type="Pfam" id="PF00990">
    <property type="entry name" value="GGDEF"/>
    <property type="match status" value="1"/>
</dbReference>
<dbReference type="NCBIfam" id="TIGR00229">
    <property type="entry name" value="sensory_box"/>
    <property type="match status" value="1"/>
</dbReference>
<accession>A0ABP9HM48</accession>
<evidence type="ECO:0000313" key="4">
    <source>
        <dbReference type="EMBL" id="GAA4973757.1"/>
    </source>
</evidence>
<proteinExistence type="predicted"/>
<dbReference type="SMART" id="SM00091">
    <property type="entry name" value="PAS"/>
    <property type="match status" value="1"/>
</dbReference>
<dbReference type="NCBIfam" id="TIGR00254">
    <property type="entry name" value="GGDEF"/>
    <property type="match status" value="1"/>
</dbReference>
<evidence type="ECO:0000259" key="3">
    <source>
        <dbReference type="PROSITE" id="PS50887"/>
    </source>
</evidence>